<keyword evidence="2" id="KW-1185">Reference proteome</keyword>
<name>A0A9E7R0C7_9EURY</name>
<proteinExistence type="predicted"/>
<gene>
    <name evidence="1" type="ORF">N0B31_13915</name>
</gene>
<dbReference type="KEGG" id="ssai:N0B31_13915"/>
<evidence type="ECO:0000313" key="1">
    <source>
        <dbReference type="EMBL" id="UWM53233.1"/>
    </source>
</evidence>
<dbReference type="Proteomes" id="UP001057580">
    <property type="component" value="Chromosome"/>
</dbReference>
<dbReference type="RefSeq" id="WP_260592227.1">
    <property type="nucleotide sequence ID" value="NZ_CP104003.1"/>
</dbReference>
<accession>A0A9E7R0C7</accession>
<evidence type="ECO:0000313" key="2">
    <source>
        <dbReference type="Proteomes" id="UP001057580"/>
    </source>
</evidence>
<dbReference type="AlphaFoldDB" id="A0A9E7R0C7"/>
<organism evidence="1 2">
    <name type="scientific">Salinirubellus salinus</name>
    <dbReference type="NCBI Taxonomy" id="1364945"/>
    <lineage>
        <taxon>Archaea</taxon>
        <taxon>Methanobacteriati</taxon>
        <taxon>Methanobacteriota</taxon>
        <taxon>Stenosarchaea group</taxon>
        <taxon>Halobacteria</taxon>
        <taxon>Halobacteriales</taxon>
        <taxon>Natronomonadaceae</taxon>
        <taxon>Salinirubellus</taxon>
    </lineage>
</organism>
<sequence length="51" mass="5542">MRLHWECPCETDHELEPPTAEELSGCSTDLHCDCGAVYAISVTVLRPPGAT</sequence>
<dbReference type="EMBL" id="CP104003">
    <property type="protein sequence ID" value="UWM53233.1"/>
    <property type="molecule type" value="Genomic_DNA"/>
</dbReference>
<dbReference type="GeneID" id="74943539"/>
<reference evidence="1" key="1">
    <citation type="submission" date="2022-09" db="EMBL/GenBank/DDBJ databases">
        <title>Diverse halophilic archaea isolated from saline environments.</title>
        <authorList>
            <person name="Cui H.-L."/>
        </authorList>
    </citation>
    <scope>NUCLEOTIDE SEQUENCE</scope>
    <source>
        <strain evidence="1">ZS-35-S2</strain>
    </source>
</reference>
<protein>
    <submittedName>
        <fullName evidence="1">Uncharacterized protein</fullName>
    </submittedName>
</protein>